<dbReference type="UniPathway" id="UPA00196"/>
<keyword evidence="5 12" id="KW-0808">Transferase</keyword>
<dbReference type="AlphaFoldDB" id="A0A1I2UHE5"/>
<name>A0A1I2UHE5_9ACTN</name>
<evidence type="ECO:0000256" key="6">
    <source>
        <dbReference type="ARBA" id="ARBA00022692"/>
    </source>
</evidence>
<evidence type="ECO:0000256" key="8">
    <source>
        <dbReference type="ARBA" id="ARBA00022989"/>
    </source>
</evidence>
<keyword evidence="7" id="KW-0256">Endoplasmic reticulum</keyword>
<evidence type="ECO:0000256" key="11">
    <source>
        <dbReference type="SAM" id="Phobius"/>
    </source>
</evidence>
<feature type="transmembrane region" description="Helical" evidence="11">
    <location>
        <begin position="345"/>
        <end position="367"/>
    </location>
</feature>
<feature type="compositionally biased region" description="Basic and acidic residues" evidence="10">
    <location>
        <begin position="175"/>
        <end position="186"/>
    </location>
</feature>
<keyword evidence="4 12" id="KW-0328">Glycosyltransferase</keyword>
<feature type="transmembrane region" description="Helical" evidence="11">
    <location>
        <begin position="418"/>
        <end position="446"/>
    </location>
</feature>
<feature type="region of interest" description="Disordered" evidence="10">
    <location>
        <begin position="1"/>
        <end position="333"/>
    </location>
</feature>
<comment type="pathway">
    <text evidence="2">Glycolipid biosynthesis; glycosylphosphatidylinositol-anchor biosynthesis.</text>
</comment>
<dbReference type="GO" id="GO:0016020">
    <property type="term" value="C:membrane"/>
    <property type="evidence" value="ECO:0007669"/>
    <property type="project" value="GOC"/>
</dbReference>
<organism evidence="12 13">
    <name type="scientific">Actinopolymorpha cephalotaxi</name>
    <dbReference type="NCBI Taxonomy" id="504797"/>
    <lineage>
        <taxon>Bacteria</taxon>
        <taxon>Bacillati</taxon>
        <taxon>Actinomycetota</taxon>
        <taxon>Actinomycetes</taxon>
        <taxon>Propionibacteriales</taxon>
        <taxon>Actinopolymorphaceae</taxon>
        <taxon>Actinopolymorpha</taxon>
    </lineage>
</organism>
<keyword evidence="9 11" id="KW-0472">Membrane</keyword>
<feature type="compositionally biased region" description="Basic and acidic residues" evidence="10">
    <location>
        <begin position="194"/>
        <end position="216"/>
    </location>
</feature>
<feature type="transmembrane region" description="Helical" evidence="11">
    <location>
        <begin position="611"/>
        <end position="632"/>
    </location>
</feature>
<proteinExistence type="predicted"/>
<evidence type="ECO:0000256" key="2">
    <source>
        <dbReference type="ARBA" id="ARBA00004687"/>
    </source>
</evidence>
<feature type="compositionally biased region" description="Basic and acidic residues" evidence="10">
    <location>
        <begin position="319"/>
        <end position="333"/>
    </location>
</feature>
<dbReference type="GO" id="GO:0004376">
    <property type="term" value="F:GPI mannosyltransferase activity"/>
    <property type="evidence" value="ECO:0007669"/>
    <property type="project" value="InterPro"/>
</dbReference>
<feature type="transmembrane region" description="Helical" evidence="11">
    <location>
        <begin position="467"/>
        <end position="492"/>
    </location>
</feature>
<evidence type="ECO:0000256" key="10">
    <source>
        <dbReference type="SAM" id="MobiDB-lite"/>
    </source>
</evidence>
<evidence type="ECO:0000256" key="5">
    <source>
        <dbReference type="ARBA" id="ARBA00022679"/>
    </source>
</evidence>
<evidence type="ECO:0000256" key="7">
    <source>
        <dbReference type="ARBA" id="ARBA00022824"/>
    </source>
</evidence>
<evidence type="ECO:0000256" key="4">
    <source>
        <dbReference type="ARBA" id="ARBA00022676"/>
    </source>
</evidence>
<dbReference type="EMBL" id="FOOI01000008">
    <property type="protein sequence ID" value="SFG76584.1"/>
    <property type="molecule type" value="Genomic_DNA"/>
</dbReference>
<dbReference type="GO" id="GO:0031501">
    <property type="term" value="C:mannosyltransferase complex"/>
    <property type="evidence" value="ECO:0007669"/>
    <property type="project" value="TreeGrafter"/>
</dbReference>
<accession>A0A1I2UHE5</accession>
<feature type="compositionally biased region" description="Basic and acidic residues" evidence="10">
    <location>
        <begin position="77"/>
        <end position="87"/>
    </location>
</feature>
<feature type="transmembrane region" description="Helical" evidence="11">
    <location>
        <begin position="662"/>
        <end position="678"/>
    </location>
</feature>
<dbReference type="InterPro" id="IPR007315">
    <property type="entry name" value="PIG-V/Gpi18"/>
</dbReference>
<evidence type="ECO:0000313" key="13">
    <source>
        <dbReference type="Proteomes" id="UP000199052"/>
    </source>
</evidence>
<feature type="transmembrane region" description="Helical" evidence="11">
    <location>
        <begin position="685"/>
        <end position="704"/>
    </location>
</feature>
<dbReference type="GO" id="GO:0000009">
    <property type="term" value="F:alpha-1,6-mannosyltransferase activity"/>
    <property type="evidence" value="ECO:0007669"/>
    <property type="project" value="InterPro"/>
</dbReference>
<evidence type="ECO:0000256" key="3">
    <source>
        <dbReference type="ARBA" id="ARBA00022502"/>
    </source>
</evidence>
<feature type="compositionally biased region" description="Basic and acidic residues" evidence="10">
    <location>
        <begin position="267"/>
        <end position="277"/>
    </location>
</feature>
<sequence length="708" mass="76580">MSNRRRWTEDSPDGPGPGRGDGGPGGGPGGGRGGGPGGGRGGGPGGGRDGSGDPAGPDLWDERSWSGDPFPSRPARRRADTGPDWRETLASPRPDEPADDLTPRSGAPAARPPGRRRREDVPPEPVTDTGWYGASDVDAAAPPWETPGWDSPEWTMPERSTPEQALDVTGPGDRSAGERTTGDRATGDWATGDSGRDEGFDDHRGEGERRRADRPRPWWSDELDDPGSDAYGEPPAPLTPMGGTPAPERGQDERGAGRPARPSEPGQPDRSRPERSEPATARSAPQEPAPATPASTDPASTDSGSPDPGSATSPAPAAAEREPRSSSRLRWLPERLRPTPGDLQVLAWWALTRVAILLIAVTGPWLFHGTGKIPSFWDSWKQWDFWHFDRIATFGYFTPGWSTPIEAFFPGFPMALRLGILVGIPTVVGGLLVSFVAGGVAAVALARLADREWGPGAGRYAAAMWMLAPPAIFLAAPYTEALFLALAIPAWLSARRGTWWLAAVLAAGACTVRVSGIFLVVALAVEFLTSGRRQRWQDGLWLALPTVPVLGYMAYLKANTGDWLRWYHAQSDEWYRGFTPPWTAFLNTWNAATGHTAFGDVSDALRANFEWMFRAELVAMLLGLVVTVVLLTLRRWGEATWVGVQVAAFATSYWFFSVPRATLLWFPLWIGLGALAVRRPWVWRAYVILAVPLFGIWAAAYLTGRWSG</sequence>
<dbReference type="PANTHER" id="PTHR12468:SF2">
    <property type="entry name" value="GPI MANNOSYLTRANSFERASE 2"/>
    <property type="match status" value="1"/>
</dbReference>
<keyword evidence="3" id="KW-0337">GPI-anchor biosynthesis</keyword>
<feature type="compositionally biased region" description="Gly residues" evidence="10">
    <location>
        <begin position="16"/>
        <end position="49"/>
    </location>
</feature>
<dbReference type="PANTHER" id="PTHR12468">
    <property type="entry name" value="GPI MANNOSYLTRANSFERASE 2"/>
    <property type="match status" value="1"/>
</dbReference>
<dbReference type="Proteomes" id="UP000199052">
    <property type="component" value="Unassembled WGS sequence"/>
</dbReference>
<dbReference type="GO" id="GO:0006506">
    <property type="term" value="P:GPI anchor biosynthetic process"/>
    <property type="evidence" value="ECO:0007669"/>
    <property type="project" value="UniProtKB-UniPathway"/>
</dbReference>
<feature type="compositionally biased region" description="Low complexity" evidence="10">
    <location>
        <begin position="292"/>
        <end position="318"/>
    </location>
</feature>
<keyword evidence="6 11" id="KW-0812">Transmembrane</keyword>
<reference evidence="12 13" key="1">
    <citation type="submission" date="2016-10" db="EMBL/GenBank/DDBJ databases">
        <authorList>
            <person name="de Groot N.N."/>
        </authorList>
    </citation>
    <scope>NUCLEOTIDE SEQUENCE [LARGE SCALE GENOMIC DNA]</scope>
    <source>
        <strain evidence="12 13">CPCC 202808</strain>
    </source>
</reference>
<keyword evidence="8 11" id="KW-1133">Transmembrane helix</keyword>
<evidence type="ECO:0000256" key="9">
    <source>
        <dbReference type="ARBA" id="ARBA00023136"/>
    </source>
</evidence>
<evidence type="ECO:0000313" key="12">
    <source>
        <dbReference type="EMBL" id="SFG76584.1"/>
    </source>
</evidence>
<feature type="transmembrane region" description="Helical" evidence="11">
    <location>
        <begin position="498"/>
        <end position="528"/>
    </location>
</feature>
<gene>
    <name evidence="12" type="ORF">SAMN05421678_108183</name>
</gene>
<comment type="subcellular location">
    <subcellularLocation>
        <location evidence="1">Endoplasmic reticulum membrane</location>
        <topology evidence="1">Multi-pass membrane protein</topology>
    </subcellularLocation>
</comment>
<dbReference type="Pfam" id="PF04188">
    <property type="entry name" value="Mannosyl_trans2"/>
    <property type="match status" value="1"/>
</dbReference>
<evidence type="ECO:0000256" key="1">
    <source>
        <dbReference type="ARBA" id="ARBA00004477"/>
    </source>
</evidence>
<protein>
    <submittedName>
        <fullName evidence="12">Mannosyltransferase (PIG-V)</fullName>
    </submittedName>
</protein>
<dbReference type="STRING" id="504797.SAMN05421678_108183"/>